<comment type="caution">
    <text evidence="1">The sequence shown here is derived from an EMBL/GenBank/DDBJ whole genome shotgun (WGS) entry which is preliminary data.</text>
</comment>
<proteinExistence type="predicted"/>
<evidence type="ECO:0000313" key="1">
    <source>
        <dbReference type="EMBL" id="REG87162.1"/>
    </source>
</evidence>
<sequence length="67" mass="7840">MIFWVSPFDHSGRVTGRLMLMPSMFMSRKSKSSVLEKFKELNIHKRRKPIEVIAGELRSVIQGIMNY</sequence>
<name>A0A3E0DUF8_9BACT</name>
<gene>
    <name evidence="1" type="ORF">C8N25_111142</name>
</gene>
<organism evidence="1 2">
    <name type="scientific">Algoriphagus antarcticus</name>
    <dbReference type="NCBI Taxonomy" id="238540"/>
    <lineage>
        <taxon>Bacteria</taxon>
        <taxon>Pseudomonadati</taxon>
        <taxon>Bacteroidota</taxon>
        <taxon>Cytophagia</taxon>
        <taxon>Cytophagales</taxon>
        <taxon>Cyclobacteriaceae</taxon>
        <taxon>Algoriphagus</taxon>
    </lineage>
</organism>
<reference evidence="1 2" key="1">
    <citation type="submission" date="2018-08" db="EMBL/GenBank/DDBJ databases">
        <title>Genomic Encyclopedia of Archaeal and Bacterial Type Strains, Phase II (KMG-II): from individual species to whole genera.</title>
        <authorList>
            <person name="Goeker M."/>
        </authorList>
    </citation>
    <scope>NUCLEOTIDE SEQUENCE [LARGE SCALE GENOMIC DNA]</scope>
    <source>
        <strain evidence="1 2">DSM 15986</strain>
    </source>
</reference>
<dbReference type="AlphaFoldDB" id="A0A3E0DUF8"/>
<dbReference type="EMBL" id="QUNF01000011">
    <property type="protein sequence ID" value="REG87162.1"/>
    <property type="molecule type" value="Genomic_DNA"/>
</dbReference>
<accession>A0A3E0DUF8</accession>
<evidence type="ECO:0000313" key="2">
    <source>
        <dbReference type="Proteomes" id="UP000256405"/>
    </source>
</evidence>
<protein>
    <submittedName>
        <fullName evidence="1">Uncharacterized protein</fullName>
    </submittedName>
</protein>
<keyword evidence="2" id="KW-1185">Reference proteome</keyword>
<dbReference type="Proteomes" id="UP000256405">
    <property type="component" value="Unassembled WGS sequence"/>
</dbReference>